<organism evidence="3">
    <name type="scientific">uncultured Caudovirales phage</name>
    <dbReference type="NCBI Taxonomy" id="2100421"/>
    <lineage>
        <taxon>Viruses</taxon>
        <taxon>Duplodnaviria</taxon>
        <taxon>Heunggongvirae</taxon>
        <taxon>Uroviricota</taxon>
        <taxon>Caudoviricetes</taxon>
        <taxon>Peduoviridae</taxon>
        <taxon>Maltschvirus</taxon>
        <taxon>Maltschvirus maltsch</taxon>
    </lineage>
</organism>
<evidence type="ECO:0000256" key="1">
    <source>
        <dbReference type="SAM" id="Phobius"/>
    </source>
</evidence>
<dbReference type="EMBL" id="LR797497">
    <property type="protein sequence ID" value="CAB4220446.1"/>
    <property type="molecule type" value="Genomic_DNA"/>
</dbReference>
<sequence>MMNDLAEISYIENESLPAHVAICAQRYKQVDLRLLALEIKMNDIQHDMLTGQKSMKITIISSSATIVASLLGLVLTLLMKF</sequence>
<protein>
    <submittedName>
        <fullName evidence="3">Uncharacterized protein</fullName>
    </submittedName>
</protein>
<accession>A0A6J5SZM8</accession>
<name>A0A6J5SZM8_9CAUD</name>
<dbReference type="EMBL" id="LR796977">
    <property type="protein sequence ID" value="CAB4178723.1"/>
    <property type="molecule type" value="Genomic_DNA"/>
</dbReference>
<keyword evidence="1" id="KW-1133">Transmembrane helix</keyword>
<keyword evidence="1" id="KW-0472">Membrane</keyword>
<evidence type="ECO:0000313" key="3">
    <source>
        <dbReference type="EMBL" id="CAB4220446.1"/>
    </source>
</evidence>
<gene>
    <name evidence="2" type="ORF">UFOVP1030_9</name>
    <name evidence="3" type="ORF">UFOVP1634_32</name>
</gene>
<evidence type="ECO:0000313" key="2">
    <source>
        <dbReference type="EMBL" id="CAB4178723.1"/>
    </source>
</evidence>
<reference evidence="3" key="1">
    <citation type="submission" date="2020-05" db="EMBL/GenBank/DDBJ databases">
        <authorList>
            <person name="Chiriac C."/>
            <person name="Salcher M."/>
            <person name="Ghai R."/>
            <person name="Kavagutti S V."/>
        </authorList>
    </citation>
    <scope>NUCLEOTIDE SEQUENCE</scope>
</reference>
<feature type="transmembrane region" description="Helical" evidence="1">
    <location>
        <begin position="57"/>
        <end position="78"/>
    </location>
</feature>
<keyword evidence="1" id="KW-0812">Transmembrane</keyword>
<proteinExistence type="predicted"/>